<dbReference type="Proteomes" id="UP001206067">
    <property type="component" value="Unassembled WGS sequence"/>
</dbReference>
<keyword evidence="1" id="KW-0472">Membrane</keyword>
<organism evidence="2 3">
    <name type="scientific">Parerythrobacter lacustris</name>
    <dbReference type="NCBI Taxonomy" id="2969984"/>
    <lineage>
        <taxon>Bacteria</taxon>
        <taxon>Pseudomonadati</taxon>
        <taxon>Pseudomonadota</taxon>
        <taxon>Alphaproteobacteria</taxon>
        <taxon>Sphingomonadales</taxon>
        <taxon>Erythrobacteraceae</taxon>
        <taxon>Parerythrobacter</taxon>
    </lineage>
</organism>
<evidence type="ECO:0000313" key="2">
    <source>
        <dbReference type="EMBL" id="MCR2833728.1"/>
    </source>
</evidence>
<reference evidence="2 3" key="1">
    <citation type="submission" date="2022-08" db="EMBL/GenBank/DDBJ databases">
        <title>Polyphasic taxonomy analysis of Qipengyuania sp.RS5-5.</title>
        <authorList>
            <person name="Xamxidin M."/>
            <person name="Wu M."/>
        </authorList>
    </citation>
    <scope>NUCLEOTIDE SEQUENCE [LARGE SCALE GENOMIC DNA]</scope>
    <source>
        <strain evidence="2 3">RS5-5</strain>
    </source>
</reference>
<dbReference type="EMBL" id="JANKHH010000004">
    <property type="protein sequence ID" value="MCR2833728.1"/>
    <property type="molecule type" value="Genomic_DNA"/>
</dbReference>
<keyword evidence="1" id="KW-0812">Transmembrane</keyword>
<proteinExistence type="predicted"/>
<protein>
    <submittedName>
        <fullName evidence="2">Uncharacterized protein</fullName>
    </submittedName>
</protein>
<keyword evidence="3" id="KW-1185">Reference proteome</keyword>
<evidence type="ECO:0000256" key="1">
    <source>
        <dbReference type="SAM" id="Phobius"/>
    </source>
</evidence>
<comment type="caution">
    <text evidence="2">The sequence shown here is derived from an EMBL/GenBank/DDBJ whole genome shotgun (WGS) entry which is preliminary data.</text>
</comment>
<sequence>MEYAPFIVAALLAFIAYKAIAGIVKFAAIGALLIGAAYVYSQGYFA</sequence>
<dbReference type="RefSeq" id="WP_257595505.1">
    <property type="nucleotide sequence ID" value="NZ_JANKHH010000004.1"/>
</dbReference>
<accession>A0ABT1XPY6</accession>
<feature type="transmembrane region" description="Helical" evidence="1">
    <location>
        <begin position="6"/>
        <end position="39"/>
    </location>
</feature>
<keyword evidence="1" id="KW-1133">Transmembrane helix</keyword>
<gene>
    <name evidence="2" type="ORF">NSO95_07195</name>
</gene>
<name>A0ABT1XPY6_9SPHN</name>
<evidence type="ECO:0000313" key="3">
    <source>
        <dbReference type="Proteomes" id="UP001206067"/>
    </source>
</evidence>